<dbReference type="SUPFAM" id="SSF103088">
    <property type="entry name" value="OmpA-like"/>
    <property type="match status" value="1"/>
</dbReference>
<feature type="chain" id="PRO_5020798715" evidence="2">
    <location>
        <begin position="24"/>
        <end position="395"/>
    </location>
</feature>
<evidence type="ECO:0000313" key="5">
    <source>
        <dbReference type="Proteomes" id="UP000295680"/>
    </source>
</evidence>
<evidence type="ECO:0000256" key="2">
    <source>
        <dbReference type="SAM" id="SignalP"/>
    </source>
</evidence>
<evidence type="ECO:0000256" key="1">
    <source>
        <dbReference type="PROSITE-ProRule" id="PRU00473"/>
    </source>
</evidence>
<keyword evidence="5" id="KW-1185">Reference proteome</keyword>
<dbReference type="RefSeq" id="WP_132123885.1">
    <property type="nucleotide sequence ID" value="NZ_SLWS01000011.1"/>
</dbReference>
<dbReference type="PROSITE" id="PS51123">
    <property type="entry name" value="OMPA_2"/>
    <property type="match status" value="1"/>
</dbReference>
<feature type="domain" description="OmpA-like" evidence="3">
    <location>
        <begin position="269"/>
        <end position="394"/>
    </location>
</feature>
<name>A0A4R2J8E8_9PSEU</name>
<dbReference type="Gene3D" id="3.30.1330.60">
    <property type="entry name" value="OmpA-like domain"/>
    <property type="match status" value="1"/>
</dbReference>
<sequence length="395" mass="41253">MTRYRLRRVFAGLLAAAALTACSDQQQTAPQPVQPFPGGCPVDSGKALTLVLGARMGSPRPDLTEVRALIEGAARNNQKVQVIRVDGQPTVALAIDVKISGNNATQEDKRVGNAVKQVMDFAGQQLGPKQPEADVLGALAEAARVTPDGGTIVLVDSGIATAGSLSFQDNGMFRVEPADEAGYLSARHLLPKLDGRSVLLVGLGSTAEPQPALDENFRGRVVNLWQAVVSKAGAACVKAMDIASRRDPFKTSVPVTVVQLPSEPPIKPCGTTVLADSDSVGFVPETANLRDPAAADHTLQQLAAQVSGGTQRITLVGNTASVGPASGMRELSQRRAETIKGALVRLGVSADRITARGDGNTGKYHEQDLDANGVLMPLPAARNRSVVVELLCAKG</sequence>
<dbReference type="InterPro" id="IPR036737">
    <property type="entry name" value="OmpA-like_sf"/>
</dbReference>
<gene>
    <name evidence="4" type="ORF">EV192_111110</name>
</gene>
<evidence type="ECO:0000313" key="4">
    <source>
        <dbReference type="EMBL" id="TCO52916.1"/>
    </source>
</evidence>
<dbReference type="OrthoDB" id="3254756at2"/>
<dbReference type="PROSITE" id="PS51257">
    <property type="entry name" value="PROKAR_LIPOPROTEIN"/>
    <property type="match status" value="1"/>
</dbReference>
<dbReference type="Pfam" id="PF00691">
    <property type="entry name" value="OmpA"/>
    <property type="match status" value="1"/>
</dbReference>
<proteinExistence type="predicted"/>
<keyword evidence="2" id="KW-0732">Signal</keyword>
<dbReference type="Proteomes" id="UP000295680">
    <property type="component" value="Unassembled WGS sequence"/>
</dbReference>
<evidence type="ECO:0000259" key="3">
    <source>
        <dbReference type="PROSITE" id="PS51123"/>
    </source>
</evidence>
<dbReference type="AlphaFoldDB" id="A0A4R2J8E8"/>
<comment type="caution">
    <text evidence="4">The sequence shown here is derived from an EMBL/GenBank/DDBJ whole genome shotgun (WGS) entry which is preliminary data.</text>
</comment>
<keyword evidence="1" id="KW-0472">Membrane</keyword>
<dbReference type="InterPro" id="IPR006665">
    <property type="entry name" value="OmpA-like"/>
</dbReference>
<protein>
    <submittedName>
        <fullName evidence="4">OmpA family protein</fullName>
    </submittedName>
</protein>
<organism evidence="4 5">
    <name type="scientific">Actinocrispum wychmicini</name>
    <dbReference type="NCBI Taxonomy" id="1213861"/>
    <lineage>
        <taxon>Bacteria</taxon>
        <taxon>Bacillati</taxon>
        <taxon>Actinomycetota</taxon>
        <taxon>Actinomycetes</taxon>
        <taxon>Pseudonocardiales</taxon>
        <taxon>Pseudonocardiaceae</taxon>
        <taxon>Actinocrispum</taxon>
    </lineage>
</organism>
<dbReference type="EMBL" id="SLWS01000011">
    <property type="protein sequence ID" value="TCO52916.1"/>
    <property type="molecule type" value="Genomic_DNA"/>
</dbReference>
<accession>A0A4R2J8E8</accession>
<feature type="signal peptide" evidence="2">
    <location>
        <begin position="1"/>
        <end position="23"/>
    </location>
</feature>
<dbReference type="GO" id="GO:0016020">
    <property type="term" value="C:membrane"/>
    <property type="evidence" value="ECO:0007669"/>
    <property type="project" value="UniProtKB-UniRule"/>
</dbReference>
<reference evidence="4 5" key="1">
    <citation type="submission" date="2019-03" db="EMBL/GenBank/DDBJ databases">
        <title>Genomic Encyclopedia of Type Strains, Phase IV (KMG-IV): sequencing the most valuable type-strain genomes for metagenomic binning, comparative biology and taxonomic classification.</title>
        <authorList>
            <person name="Goeker M."/>
        </authorList>
    </citation>
    <scope>NUCLEOTIDE SEQUENCE [LARGE SCALE GENOMIC DNA]</scope>
    <source>
        <strain evidence="4 5">DSM 45934</strain>
    </source>
</reference>